<proteinExistence type="predicted"/>
<dbReference type="PATRIC" id="fig|1173027.3.peg.3913"/>
<protein>
    <submittedName>
        <fullName evidence="1">Uncharacterized protein</fullName>
    </submittedName>
</protein>
<evidence type="ECO:0000313" key="2">
    <source>
        <dbReference type="Proteomes" id="UP000010471"/>
    </source>
</evidence>
<dbReference type="KEGG" id="mic:Mic7113_3559"/>
<dbReference type="RefSeq" id="WP_015183425.1">
    <property type="nucleotide sequence ID" value="NC_019738.1"/>
</dbReference>
<accession>K9WGG0</accession>
<dbReference type="OrthoDB" id="495849at2"/>
<keyword evidence="2" id="KW-1185">Reference proteome</keyword>
<reference evidence="1 2" key="1">
    <citation type="submission" date="2012-06" db="EMBL/GenBank/DDBJ databases">
        <title>Finished chromosome of genome of Microcoleus sp. PCC 7113.</title>
        <authorList>
            <consortium name="US DOE Joint Genome Institute"/>
            <person name="Gugger M."/>
            <person name="Coursin T."/>
            <person name="Rippka R."/>
            <person name="Tandeau De Marsac N."/>
            <person name="Huntemann M."/>
            <person name="Wei C.-L."/>
            <person name="Han J."/>
            <person name="Detter J.C."/>
            <person name="Han C."/>
            <person name="Tapia R."/>
            <person name="Chen A."/>
            <person name="Kyrpides N."/>
            <person name="Mavromatis K."/>
            <person name="Markowitz V."/>
            <person name="Szeto E."/>
            <person name="Ivanova N."/>
            <person name="Pagani I."/>
            <person name="Pati A."/>
            <person name="Goodwin L."/>
            <person name="Nordberg H.P."/>
            <person name="Cantor M.N."/>
            <person name="Hua S.X."/>
            <person name="Woyke T."/>
            <person name="Kerfeld C.A."/>
        </authorList>
    </citation>
    <scope>NUCLEOTIDE SEQUENCE [LARGE SCALE GENOMIC DNA]</scope>
    <source>
        <strain evidence="1 2">PCC 7113</strain>
    </source>
</reference>
<dbReference type="HOGENOM" id="CLU_186050_1_0_3"/>
<evidence type="ECO:0000313" key="1">
    <source>
        <dbReference type="EMBL" id="AFZ19283.1"/>
    </source>
</evidence>
<dbReference type="AlphaFoldDB" id="K9WGG0"/>
<dbReference type="EMBL" id="CP003630">
    <property type="protein sequence ID" value="AFZ19283.1"/>
    <property type="molecule type" value="Genomic_DNA"/>
</dbReference>
<name>K9WGG0_9CYAN</name>
<sequence length="71" mass="7823">MQSPVLLPGALSDLFAQVSFSGYLTQADRYGLMAALLEENLGVEERSVIDRLLRAVRRGRLTMVDELSVLA</sequence>
<dbReference type="Proteomes" id="UP000010471">
    <property type="component" value="Chromosome"/>
</dbReference>
<gene>
    <name evidence="1" type="ORF">Mic7113_3559</name>
</gene>
<organism evidence="1 2">
    <name type="scientific">Allocoleopsis franciscana PCC 7113</name>
    <dbReference type="NCBI Taxonomy" id="1173027"/>
    <lineage>
        <taxon>Bacteria</taxon>
        <taxon>Bacillati</taxon>
        <taxon>Cyanobacteriota</taxon>
        <taxon>Cyanophyceae</taxon>
        <taxon>Coleofasciculales</taxon>
        <taxon>Coleofasciculaceae</taxon>
        <taxon>Allocoleopsis</taxon>
        <taxon>Allocoleopsis franciscana</taxon>
    </lineage>
</organism>